<evidence type="ECO:0000313" key="1">
    <source>
        <dbReference type="EMBL" id="KAH3848190.1"/>
    </source>
</evidence>
<dbReference type="EMBL" id="JAIWYP010000003">
    <property type="protein sequence ID" value="KAH3848190.1"/>
    <property type="molecule type" value="Genomic_DNA"/>
</dbReference>
<gene>
    <name evidence="1" type="ORF">DPMN_090549</name>
</gene>
<organism evidence="1 2">
    <name type="scientific">Dreissena polymorpha</name>
    <name type="common">Zebra mussel</name>
    <name type="synonym">Mytilus polymorpha</name>
    <dbReference type="NCBI Taxonomy" id="45954"/>
    <lineage>
        <taxon>Eukaryota</taxon>
        <taxon>Metazoa</taxon>
        <taxon>Spiralia</taxon>
        <taxon>Lophotrochozoa</taxon>
        <taxon>Mollusca</taxon>
        <taxon>Bivalvia</taxon>
        <taxon>Autobranchia</taxon>
        <taxon>Heteroconchia</taxon>
        <taxon>Euheterodonta</taxon>
        <taxon>Imparidentia</taxon>
        <taxon>Neoheterodontei</taxon>
        <taxon>Myida</taxon>
        <taxon>Dreissenoidea</taxon>
        <taxon>Dreissenidae</taxon>
        <taxon>Dreissena</taxon>
    </lineage>
</organism>
<protein>
    <submittedName>
        <fullName evidence="1">Uncharacterized protein</fullName>
    </submittedName>
</protein>
<sequence length="76" mass="8822">MAPYVCQFGNLGWTRGTIFRQFAVYRFRRWFQGAVQNDKDGGVLWLTWSVVCDLPEAREGECADRDGTPRKNIHLN</sequence>
<evidence type="ECO:0000313" key="2">
    <source>
        <dbReference type="Proteomes" id="UP000828390"/>
    </source>
</evidence>
<reference evidence="1" key="1">
    <citation type="journal article" date="2019" name="bioRxiv">
        <title>The Genome of the Zebra Mussel, Dreissena polymorpha: A Resource for Invasive Species Research.</title>
        <authorList>
            <person name="McCartney M.A."/>
            <person name="Auch B."/>
            <person name="Kono T."/>
            <person name="Mallez S."/>
            <person name="Zhang Y."/>
            <person name="Obille A."/>
            <person name="Becker A."/>
            <person name="Abrahante J.E."/>
            <person name="Garbe J."/>
            <person name="Badalamenti J.P."/>
            <person name="Herman A."/>
            <person name="Mangelson H."/>
            <person name="Liachko I."/>
            <person name="Sullivan S."/>
            <person name="Sone E.D."/>
            <person name="Koren S."/>
            <person name="Silverstein K.A.T."/>
            <person name="Beckman K.B."/>
            <person name="Gohl D.M."/>
        </authorList>
    </citation>
    <scope>NUCLEOTIDE SEQUENCE</scope>
    <source>
        <strain evidence="1">Duluth1</strain>
        <tissue evidence="1">Whole animal</tissue>
    </source>
</reference>
<accession>A0A9D4QZW0</accession>
<reference evidence="1" key="2">
    <citation type="submission" date="2020-11" db="EMBL/GenBank/DDBJ databases">
        <authorList>
            <person name="McCartney M.A."/>
            <person name="Auch B."/>
            <person name="Kono T."/>
            <person name="Mallez S."/>
            <person name="Becker A."/>
            <person name="Gohl D.M."/>
            <person name="Silverstein K.A.T."/>
            <person name="Koren S."/>
            <person name="Bechman K.B."/>
            <person name="Herman A."/>
            <person name="Abrahante J.E."/>
            <person name="Garbe J."/>
        </authorList>
    </citation>
    <scope>NUCLEOTIDE SEQUENCE</scope>
    <source>
        <strain evidence="1">Duluth1</strain>
        <tissue evidence="1">Whole animal</tissue>
    </source>
</reference>
<name>A0A9D4QZW0_DREPO</name>
<comment type="caution">
    <text evidence="1">The sequence shown here is derived from an EMBL/GenBank/DDBJ whole genome shotgun (WGS) entry which is preliminary data.</text>
</comment>
<keyword evidence="2" id="KW-1185">Reference proteome</keyword>
<dbReference type="Proteomes" id="UP000828390">
    <property type="component" value="Unassembled WGS sequence"/>
</dbReference>
<dbReference type="AlphaFoldDB" id="A0A9D4QZW0"/>
<proteinExistence type="predicted"/>